<evidence type="ECO:0000313" key="4">
    <source>
        <dbReference type="Proteomes" id="UP001285244"/>
    </source>
</evidence>
<name>A0ABU4WL98_9FIRM</name>
<dbReference type="Pfam" id="PF05272">
    <property type="entry name" value="VapE-like_dom"/>
    <property type="match status" value="1"/>
</dbReference>
<evidence type="ECO:0000313" key="3">
    <source>
        <dbReference type="EMBL" id="MDX8416578.1"/>
    </source>
</evidence>
<dbReference type="InterPro" id="IPR007936">
    <property type="entry name" value="VapE-like_dom"/>
</dbReference>
<dbReference type="PANTHER" id="PTHR34985">
    <property type="entry name" value="SLR0554 PROTEIN"/>
    <property type="match status" value="1"/>
</dbReference>
<comment type="caution">
    <text evidence="3">The sequence shown here is derived from an EMBL/GenBank/DDBJ whole genome shotgun (WGS) entry which is preliminary data.</text>
</comment>
<evidence type="ECO:0000256" key="1">
    <source>
        <dbReference type="SAM" id="MobiDB-lite"/>
    </source>
</evidence>
<sequence length="780" mass="90261">MKIATCKSRRQKQYHNLDITWDAFTERLKSTVRTRETVAEYKSMSRDEQSEIKDVGGFVGGELKGGRRNNQSVLSRSMITLDADFADSEFIDNIDMLYGYACVIYSTHKHTPEKPKYRWCIPLSRPVTPDEYEAIARKQAEFIGMDRFDDTTYQPARMMFWPSTSKDGEYVCQVEDGDLLDPDAVLAEYPDWTDMSYWPRSSHETEVHKKVASKAEDPLSKQGWIGAFCRAYTIQEAIDTFIPDEYTPTADPNRWTYAKGSTSGGLVIYDDKFAYSNHNTDPTGQKLCNAYDLVRLHKWPDLEDKVSNEKMVELMEKDSNTRQQLALDKAEALQEDFGDETEESDTSWLEKLEYDKKGNLKQTTDNIVQILLNDPNIKDGIGGYDQFRQKPVKLGSLPWWPYDQTDATWTDTDDASLRYYLEKKYKLVARGKTDDAIAYVQERHAFHPVREYLKSLKWDGIKRLDTLFIDYLGSEDSEYVRAVARKSLTAAVARVFTPGCKMDYMTVFVGRQGIGKSHMLSILGGEWFSDSITSISGKEGYEALQGAWILEWSELSAAKRADIEAMKQFISKREDRYRKAYARRVSDNPRQCVFFGTTNDTEFLRDYTGSRRFWPIGTDADRATKSIFEGLPKERDQIWAEATAYFRQGEKLYLPDELEKKATEAQEEYTYRSVREDLVRNYLDTKLPKGWKDMDLGSRIQWLNDTDEDRVQGTEVRDCVSLLEIWCEVMQGSRIKFTNSDQRELKAIMDHIGWPKGKSPRQRGPEYGKQKVYINPETRQ</sequence>
<feature type="region of interest" description="Disordered" evidence="1">
    <location>
        <begin position="753"/>
        <end position="780"/>
    </location>
</feature>
<feature type="domain" description="Virulence-associated protein E-like" evidence="2">
    <location>
        <begin position="453"/>
        <end position="670"/>
    </location>
</feature>
<dbReference type="PANTHER" id="PTHR34985:SF1">
    <property type="entry name" value="SLR0554 PROTEIN"/>
    <property type="match status" value="1"/>
</dbReference>
<gene>
    <name evidence="3" type="ORF">MOZ64_01805</name>
</gene>
<evidence type="ECO:0000259" key="2">
    <source>
        <dbReference type="Pfam" id="PF05272"/>
    </source>
</evidence>
<dbReference type="Proteomes" id="UP001285244">
    <property type="component" value="Unassembled WGS sequence"/>
</dbReference>
<keyword evidence="4" id="KW-1185">Reference proteome</keyword>
<protein>
    <submittedName>
        <fullName evidence="3">Virulence-associated E family protein</fullName>
    </submittedName>
</protein>
<dbReference type="EMBL" id="JALBUS010000002">
    <property type="protein sequence ID" value="MDX8416578.1"/>
    <property type="molecule type" value="Genomic_DNA"/>
</dbReference>
<dbReference type="RefSeq" id="WP_320324914.1">
    <property type="nucleotide sequence ID" value="NZ_JALBUS010000002.1"/>
</dbReference>
<organism evidence="3 4">
    <name type="scientific">Absicoccus intestinalis</name>
    <dbReference type="NCBI Taxonomy" id="2926319"/>
    <lineage>
        <taxon>Bacteria</taxon>
        <taxon>Bacillati</taxon>
        <taxon>Bacillota</taxon>
        <taxon>Erysipelotrichia</taxon>
        <taxon>Erysipelotrichales</taxon>
        <taxon>Erysipelotrichaceae</taxon>
        <taxon>Absicoccus</taxon>
    </lineage>
</organism>
<accession>A0ABU4WL98</accession>
<proteinExistence type="predicted"/>
<reference evidence="3 4" key="1">
    <citation type="submission" date="2022-03" db="EMBL/GenBank/DDBJ databases">
        <title>Novel taxa within the pig intestine.</title>
        <authorList>
            <person name="Wylensek D."/>
            <person name="Bishof K."/>
            <person name="Afrizal A."/>
            <person name="Clavel T."/>
        </authorList>
    </citation>
    <scope>NUCLEOTIDE SEQUENCE [LARGE SCALE GENOMIC DNA]</scope>
    <source>
        <strain evidence="3 4">Cla-KB-P134</strain>
    </source>
</reference>